<dbReference type="Proteomes" id="UP001197093">
    <property type="component" value="Unassembled WGS sequence"/>
</dbReference>
<reference evidence="4" key="1">
    <citation type="submission" date="2023-02" db="EMBL/GenBank/DDBJ databases">
        <authorList>
            <person name="Palmer J.M."/>
        </authorList>
    </citation>
    <scope>NUCLEOTIDE SEQUENCE</scope>
    <source>
        <strain evidence="4">FW57</strain>
    </source>
</reference>
<evidence type="ECO:0000256" key="2">
    <source>
        <dbReference type="SAM" id="MobiDB-lite"/>
    </source>
</evidence>
<gene>
    <name evidence="4" type="ORF">NEMBOFW57_005409</name>
</gene>
<dbReference type="EMBL" id="JAHCVI010000002">
    <property type="protein sequence ID" value="KAG7289047.1"/>
    <property type="molecule type" value="Genomic_DNA"/>
</dbReference>
<feature type="region of interest" description="Disordered" evidence="2">
    <location>
        <begin position="1"/>
        <end position="32"/>
    </location>
</feature>
<dbReference type="PROSITE" id="PS50013">
    <property type="entry name" value="CHROMO_2"/>
    <property type="match status" value="1"/>
</dbReference>
<dbReference type="SUPFAM" id="SSF54160">
    <property type="entry name" value="Chromo domain-like"/>
    <property type="match status" value="1"/>
</dbReference>
<feature type="region of interest" description="Disordered" evidence="2">
    <location>
        <begin position="53"/>
        <end position="175"/>
    </location>
</feature>
<dbReference type="AlphaFoldDB" id="A0AAD4EX01"/>
<accession>A0AAD4EX01</accession>
<feature type="compositionally biased region" description="Gly residues" evidence="2">
    <location>
        <begin position="863"/>
        <end position="872"/>
    </location>
</feature>
<evidence type="ECO:0000259" key="3">
    <source>
        <dbReference type="PROSITE" id="PS50013"/>
    </source>
</evidence>
<evidence type="ECO:0000313" key="5">
    <source>
        <dbReference type="Proteomes" id="UP001197093"/>
    </source>
</evidence>
<feature type="domain" description="Chromo" evidence="3">
    <location>
        <begin position="35"/>
        <end position="99"/>
    </location>
</feature>
<name>A0AAD4EX01_9PEZI</name>
<organism evidence="4 5">
    <name type="scientific">Staphylotrichum longicolle</name>
    <dbReference type="NCBI Taxonomy" id="669026"/>
    <lineage>
        <taxon>Eukaryota</taxon>
        <taxon>Fungi</taxon>
        <taxon>Dikarya</taxon>
        <taxon>Ascomycota</taxon>
        <taxon>Pezizomycotina</taxon>
        <taxon>Sordariomycetes</taxon>
        <taxon>Sordariomycetidae</taxon>
        <taxon>Sordariales</taxon>
        <taxon>Chaetomiaceae</taxon>
        <taxon>Staphylotrichum</taxon>
    </lineage>
</organism>
<protein>
    <recommendedName>
        <fullName evidence="3">Chromo domain-containing protein</fullName>
    </recommendedName>
</protein>
<dbReference type="Gene3D" id="2.40.50.40">
    <property type="match status" value="1"/>
</dbReference>
<keyword evidence="5" id="KW-1185">Reference proteome</keyword>
<feature type="compositionally biased region" description="Polar residues" evidence="2">
    <location>
        <begin position="98"/>
        <end position="115"/>
    </location>
</feature>
<feature type="region of interest" description="Disordered" evidence="2">
    <location>
        <begin position="816"/>
        <end position="893"/>
    </location>
</feature>
<dbReference type="InterPro" id="IPR016197">
    <property type="entry name" value="Chromo-like_dom_sf"/>
</dbReference>
<dbReference type="InterPro" id="IPR038609">
    <property type="entry name" value="HDA1_su2/3_sf"/>
</dbReference>
<dbReference type="Gene3D" id="3.40.50.12360">
    <property type="match status" value="1"/>
</dbReference>
<comment type="subunit">
    <text evidence="1">Component of the NuA4 histone acetyltransferase complex.</text>
</comment>
<dbReference type="GO" id="GO:0006338">
    <property type="term" value="P:chromatin remodeling"/>
    <property type="evidence" value="ECO:0007669"/>
    <property type="project" value="UniProtKB-ARBA"/>
</dbReference>
<feature type="compositionally biased region" description="Basic and acidic residues" evidence="2">
    <location>
        <begin position="816"/>
        <end position="825"/>
    </location>
</feature>
<proteinExistence type="predicted"/>
<sequence>MNSKVPASKPAKPKRRKSAASRPATREPTPDEALYEIRDIIDEKYVKGRLLYKVDWADNPTTGEKYDPTWEPAGNVTEAAVADWESEKRRRQGLASDPKSSNPTETDSQPDTEGQLSRHGFDIPSHQPGQGSHGDSGPPSGLLESGDSTQNTIRDSIGHPFRQLPGGLESSLGDNPWDFNQGVGIDFGSHPGGAIGGAGHSMEFDHQPATVAPSDLTTSIEHIPNVHDDSSGDQILGGSLEEEPHSTLDVEQGQFPHDMGTDEQEEDDDDSHIRHFTVTLPMAANTRATYLETIKENKSTMITFAEVFAKSVSSVPDDLLVAKIDDLFGRLLDLCDLPAYDHDLPELSKEEMMKHATNSNSKFSFVYEFLQGLRDINVRILIFSAEGRIFDYLEAVVAATGCPYTILGEEDSTGQEPTEGASVVLAVAGEDLSMVEEGIDVVIAFDHTARSVELPATLGYDNMAPIVLSLVATYSLDHIGQQILQSEQGMDSLERKNALNLATVKSKDYLRNPESQHIAPHEAAQMFTNFLRNPEIGLDWEPQPLPADIFELWLSSQERTQAAQAHVYQSVVLNGPGRKRPLAIEVPVEQLEKMSDKIAELEARLTTQSAVDAKMREHFTSLESQLRSHERTVQTLQPRFMEAIRDRGTFEKECQKAVEKANAATERLAAKNAEIEALKEKNKLLESKLAEANDALANSTVPEIAKLAQAEKDRQEALAAVEKLEKKIRGVQNEAEYSRKAYQDASNAHTELSKENQELKAQVAELGRRASENLLKIHQIHAQTEVNEILRHLDEVQALRENRERELERAKEELKYLKNGRRETRQGSVPRSPRTGVMSPRPARGMGGPGSRGTSPAPLSSDGPGGGGGGAPVPGMTFFPPVGNAGRWGHLRD</sequence>
<feature type="compositionally biased region" description="Low complexity" evidence="2">
    <location>
        <begin position="1"/>
        <end position="10"/>
    </location>
</feature>
<dbReference type="InterPro" id="IPR000953">
    <property type="entry name" value="Chromo/chromo_shadow_dom"/>
</dbReference>
<evidence type="ECO:0000313" key="4">
    <source>
        <dbReference type="EMBL" id="KAG7289047.1"/>
    </source>
</evidence>
<comment type="caution">
    <text evidence="4">The sequence shown here is derived from an EMBL/GenBank/DDBJ whole genome shotgun (WGS) entry which is preliminary data.</text>
</comment>
<dbReference type="CDD" id="cd00024">
    <property type="entry name" value="CD_CSD"/>
    <property type="match status" value="1"/>
</dbReference>
<evidence type="ECO:0000256" key="1">
    <source>
        <dbReference type="ARBA" id="ARBA00011353"/>
    </source>
</evidence>